<name>Q4K015_STREE</name>
<evidence type="ECO:0000313" key="5">
    <source>
        <dbReference type="EMBL" id="CAI33847.1"/>
    </source>
</evidence>
<dbReference type="AlphaFoldDB" id="Q4K015"/>
<dbReference type="PIRSF" id="PIRSF000915">
    <property type="entry name" value="PGP-type_phosphatase"/>
    <property type="match status" value="1"/>
</dbReference>
<feature type="binding site" evidence="3">
    <location>
        <position position="207"/>
    </location>
    <ligand>
        <name>substrate</name>
    </ligand>
</feature>
<feature type="active site" description="Proton donor" evidence="2">
    <location>
        <position position="34"/>
    </location>
</feature>
<dbReference type="InterPro" id="IPR006357">
    <property type="entry name" value="HAD-SF_hydro_IIA"/>
</dbReference>
<dbReference type="SUPFAM" id="SSF56784">
    <property type="entry name" value="HAD-like"/>
    <property type="match status" value="1"/>
</dbReference>
<comment type="cofactor">
    <cofactor evidence="4">
        <name>Mg(2+)</name>
        <dbReference type="ChEBI" id="CHEBI:18420"/>
    </cofactor>
    <text evidence="4">Divalent metal ions. Mg(2+) is the most effective.</text>
</comment>
<reference evidence="6" key="1">
    <citation type="journal article" date="2006" name="PLoS Genet.">
        <title>Genetic analysis of the capsular biosynthetic locus from all 90 pneumococcal serotypes.</title>
        <authorList>
            <person name="Bentley S.D."/>
            <person name="Aanensen D.M."/>
            <person name="Mavroidi A."/>
            <person name="Saunders D."/>
            <person name="Rabbinowitsch E."/>
            <person name="Collins M."/>
            <person name="Donohoe K."/>
            <person name="Harris D."/>
            <person name="Murphy L."/>
            <person name="Quail M.A."/>
            <person name="Samuel G."/>
            <person name="Skovsted I.C."/>
            <person name="Kaltoft M.S."/>
            <person name="Barrell B."/>
            <person name="Reeves P.R."/>
            <person name="Parkhill J."/>
            <person name="Spratt B.G."/>
        </authorList>
    </citation>
    <scope>NUCLEOTIDE SEQUENCE</scope>
    <source>
        <strain evidence="5">1039/41</strain>
        <strain evidence="6">1982/45</strain>
    </source>
</reference>
<dbReference type="PANTHER" id="PTHR19288">
    <property type="entry name" value="4-NITROPHENYLPHOSPHATASE-RELATED"/>
    <property type="match status" value="1"/>
</dbReference>
<sequence length="283" mass="31940">MNRIRRMKLTNRVDYFGADISELQNKKLFLFDMDGTIYEEDRLFEGTLELLDYIHNIGGEYIFITNNSSKSVVDYVEKVNRLGIKAERDNFFTSAQATIVYIKENYPKSKVYCQGTKSLIKELSDAGIDVTEQVSADIDVVLVGFDTELTSDKIRNTCEILSTKDVPFIATNPDIRCPVSFGFIPDCGSICDMISKSVDRKPVYIGKPEPTMVDIVRKKLNYSLFETVVIGDRLYTDIMTGINAGVTSVCVLTGEATVNDIQQDSIKPTYTFKNVKEMWKGIV</sequence>
<evidence type="ECO:0000256" key="4">
    <source>
        <dbReference type="PIRSR" id="PIRSR000915-3"/>
    </source>
</evidence>
<dbReference type="SFLD" id="SFLDS00003">
    <property type="entry name" value="Haloacid_Dehalogenase"/>
    <property type="match status" value="1"/>
</dbReference>
<dbReference type="PANTHER" id="PTHR19288:SF46">
    <property type="entry name" value="HALOACID DEHALOGENASE-LIKE HYDROLASE DOMAIN-CONTAINING PROTEIN 2"/>
    <property type="match status" value="1"/>
</dbReference>
<dbReference type="EMBL" id="CR931684">
    <property type="protein sequence ID" value="CAI33847.1"/>
    <property type="molecule type" value="Genomic_DNA"/>
</dbReference>
<dbReference type="SFLD" id="SFLDG01129">
    <property type="entry name" value="C1.5:_HAD__Beta-PGM__Phosphata"/>
    <property type="match status" value="1"/>
</dbReference>
<organism evidence="6">
    <name type="scientific">Streptococcus pneumoniae</name>
    <dbReference type="NCBI Taxonomy" id="1313"/>
    <lineage>
        <taxon>Bacteria</taxon>
        <taxon>Bacillati</taxon>
        <taxon>Bacillota</taxon>
        <taxon>Bacilli</taxon>
        <taxon>Lactobacillales</taxon>
        <taxon>Streptococcaceae</taxon>
        <taxon>Streptococcus</taxon>
    </lineage>
</organism>
<dbReference type="GO" id="GO:0046872">
    <property type="term" value="F:metal ion binding"/>
    <property type="evidence" value="ECO:0007669"/>
    <property type="project" value="UniProtKB-KW"/>
</dbReference>
<accession>Q4K015</accession>
<keyword evidence="1 4" id="KW-0460">Magnesium</keyword>
<evidence type="ECO:0000256" key="1">
    <source>
        <dbReference type="PIRNR" id="PIRNR000915"/>
    </source>
</evidence>
<proteinExistence type="inferred from homology"/>
<dbReference type="CDD" id="cd16422">
    <property type="entry name" value="HAD_Pase_UmpH-like"/>
    <property type="match status" value="1"/>
</dbReference>
<dbReference type="GO" id="GO:0016740">
    <property type="term" value="F:transferase activity"/>
    <property type="evidence" value="ECO:0007669"/>
    <property type="project" value="UniProtKB-KW"/>
</dbReference>
<dbReference type="GO" id="GO:0005737">
    <property type="term" value="C:cytoplasm"/>
    <property type="evidence" value="ECO:0007669"/>
    <property type="project" value="TreeGrafter"/>
</dbReference>
<gene>
    <name evidence="6" type="primary">gtp3</name>
    <name evidence="5" type="ORF">SPC23B_0017</name>
    <name evidence="6" type="ORF">SPC28A_0019</name>
</gene>
<evidence type="ECO:0000256" key="3">
    <source>
        <dbReference type="PIRSR" id="PIRSR000915-2"/>
    </source>
</evidence>
<dbReference type="Pfam" id="PF13344">
    <property type="entry name" value="Hydrolase_6"/>
    <property type="match status" value="1"/>
</dbReference>
<protein>
    <recommendedName>
        <fullName evidence="1">Acid sugar phosphatase</fullName>
        <ecNumber evidence="1">3.1.3.-</ecNumber>
    </recommendedName>
</protein>
<comment type="similarity">
    <text evidence="1">Belongs to the HAD-like hydrolase superfamily. NagD family.</text>
</comment>
<dbReference type="EMBL" id="CR931692">
    <property type="protein sequence ID" value="CAI34038.1"/>
    <property type="molecule type" value="Genomic_DNA"/>
</dbReference>
<keyword evidence="6" id="KW-0808">Transferase</keyword>
<evidence type="ECO:0000313" key="6">
    <source>
        <dbReference type="EMBL" id="CAI34038.1"/>
    </source>
</evidence>
<dbReference type="InterPro" id="IPR036412">
    <property type="entry name" value="HAD-like_sf"/>
</dbReference>
<dbReference type="Gene3D" id="3.40.50.1000">
    <property type="entry name" value="HAD superfamily/HAD-like"/>
    <property type="match status" value="2"/>
</dbReference>
<feature type="binding site" evidence="4">
    <location>
        <position position="32"/>
    </location>
    <ligand>
        <name>Mg(2+)</name>
        <dbReference type="ChEBI" id="CHEBI:18420"/>
    </ligand>
</feature>
<dbReference type="GO" id="GO:0016791">
    <property type="term" value="F:phosphatase activity"/>
    <property type="evidence" value="ECO:0007669"/>
    <property type="project" value="TreeGrafter"/>
</dbReference>
<feature type="binding site" evidence="4">
    <location>
        <position position="232"/>
    </location>
    <ligand>
        <name>Mg(2+)</name>
        <dbReference type="ChEBI" id="CHEBI:18420"/>
    </ligand>
</feature>
<dbReference type="NCBIfam" id="TIGR01460">
    <property type="entry name" value="HAD-SF-IIA"/>
    <property type="match status" value="1"/>
</dbReference>
<dbReference type="EC" id="3.1.3.-" evidence="1"/>
<dbReference type="InterPro" id="IPR023214">
    <property type="entry name" value="HAD_sf"/>
</dbReference>
<feature type="active site" description="Nucleophile" evidence="2">
    <location>
        <position position="32"/>
    </location>
</feature>
<feature type="binding site" evidence="4">
    <location>
        <position position="34"/>
    </location>
    <ligand>
        <name>Mg(2+)</name>
        <dbReference type="ChEBI" id="CHEBI:18420"/>
    </ligand>
</feature>
<dbReference type="Pfam" id="PF13242">
    <property type="entry name" value="Hydrolase_like"/>
    <property type="match status" value="1"/>
</dbReference>
<comment type="function">
    <text evidence="1">Catalyzes the dephosphorylation of 2-6 carbon acid sugars in vitro.</text>
</comment>
<evidence type="ECO:0000256" key="2">
    <source>
        <dbReference type="PIRSR" id="PIRSR000915-1"/>
    </source>
</evidence>
<keyword evidence="1 4" id="KW-0479">Metal-binding</keyword>